<sequence>MREEGGSQRPPYRPCMDIVCYNCRIQEHKFFECRSPNSFLCEEQDKLCNRQYAYNQQTTTMLNSTTTSTTSLNSTGHKIPQQVTFVDVPDKELGLVTHTDPEEMMMLSAKMVEIIQEEDIASSH</sequence>
<dbReference type="Proteomes" id="UP000267821">
    <property type="component" value="Unassembled WGS sequence"/>
</dbReference>
<protein>
    <submittedName>
        <fullName evidence="1">Uncharacterized protein</fullName>
    </submittedName>
</protein>
<reference evidence="1 2" key="1">
    <citation type="journal article" date="2018" name="Nat. Ecol. Evol.">
        <title>Pezizomycetes genomes reveal the molecular basis of ectomycorrhizal truffle lifestyle.</title>
        <authorList>
            <person name="Murat C."/>
            <person name="Payen T."/>
            <person name="Noel B."/>
            <person name="Kuo A."/>
            <person name="Morin E."/>
            <person name="Chen J."/>
            <person name="Kohler A."/>
            <person name="Krizsan K."/>
            <person name="Balestrini R."/>
            <person name="Da Silva C."/>
            <person name="Montanini B."/>
            <person name="Hainaut M."/>
            <person name="Levati E."/>
            <person name="Barry K.W."/>
            <person name="Belfiori B."/>
            <person name="Cichocki N."/>
            <person name="Clum A."/>
            <person name="Dockter R.B."/>
            <person name="Fauchery L."/>
            <person name="Guy J."/>
            <person name="Iotti M."/>
            <person name="Le Tacon F."/>
            <person name="Lindquist E.A."/>
            <person name="Lipzen A."/>
            <person name="Malagnac F."/>
            <person name="Mello A."/>
            <person name="Molinier V."/>
            <person name="Miyauchi S."/>
            <person name="Poulain J."/>
            <person name="Riccioni C."/>
            <person name="Rubini A."/>
            <person name="Sitrit Y."/>
            <person name="Splivallo R."/>
            <person name="Traeger S."/>
            <person name="Wang M."/>
            <person name="Zifcakova L."/>
            <person name="Wipf D."/>
            <person name="Zambonelli A."/>
            <person name="Paolocci F."/>
            <person name="Nowrousian M."/>
            <person name="Ottonello S."/>
            <person name="Baldrian P."/>
            <person name="Spatafora J.W."/>
            <person name="Henrissat B."/>
            <person name="Nagy L.G."/>
            <person name="Aury J.M."/>
            <person name="Wincker P."/>
            <person name="Grigoriev I.V."/>
            <person name="Bonfante P."/>
            <person name="Martin F.M."/>
        </authorList>
    </citation>
    <scope>NUCLEOTIDE SEQUENCE [LARGE SCALE GENOMIC DNA]</scope>
    <source>
        <strain evidence="1 2">ATCC MYA-4762</strain>
    </source>
</reference>
<dbReference type="EMBL" id="ML121535">
    <property type="protein sequence ID" value="RPB26153.1"/>
    <property type="molecule type" value="Genomic_DNA"/>
</dbReference>
<evidence type="ECO:0000313" key="2">
    <source>
        <dbReference type="Proteomes" id="UP000267821"/>
    </source>
</evidence>
<organism evidence="1 2">
    <name type="scientific">Terfezia boudieri ATCC MYA-4762</name>
    <dbReference type="NCBI Taxonomy" id="1051890"/>
    <lineage>
        <taxon>Eukaryota</taxon>
        <taxon>Fungi</taxon>
        <taxon>Dikarya</taxon>
        <taxon>Ascomycota</taxon>
        <taxon>Pezizomycotina</taxon>
        <taxon>Pezizomycetes</taxon>
        <taxon>Pezizales</taxon>
        <taxon>Pezizaceae</taxon>
        <taxon>Terfezia</taxon>
    </lineage>
</organism>
<dbReference type="AlphaFoldDB" id="A0A3N4LTB7"/>
<gene>
    <name evidence="1" type="ORF">L211DRAFT_847318</name>
</gene>
<accession>A0A3N4LTB7</accession>
<keyword evidence="2" id="KW-1185">Reference proteome</keyword>
<evidence type="ECO:0000313" key="1">
    <source>
        <dbReference type="EMBL" id="RPB26153.1"/>
    </source>
</evidence>
<dbReference type="InParanoid" id="A0A3N4LTB7"/>
<name>A0A3N4LTB7_9PEZI</name>
<proteinExistence type="predicted"/>